<dbReference type="Proteomes" id="UP000193642">
    <property type="component" value="Unassembled WGS sequence"/>
</dbReference>
<comment type="cofactor">
    <cofactor evidence="1">
        <name>siroheme</name>
        <dbReference type="ChEBI" id="CHEBI:60052"/>
    </cofactor>
</comment>
<comment type="similarity">
    <text evidence="4">Belongs to the nitrite and sulfite reductase 4Fe-4S domain family.</text>
</comment>
<dbReference type="GO" id="GO:0050311">
    <property type="term" value="F:sulfite reductase (ferredoxin) activity"/>
    <property type="evidence" value="ECO:0007669"/>
    <property type="project" value="TreeGrafter"/>
</dbReference>
<dbReference type="GO" id="GO:0010181">
    <property type="term" value="F:FMN binding"/>
    <property type="evidence" value="ECO:0007669"/>
    <property type="project" value="InterPro"/>
</dbReference>
<dbReference type="GO" id="GO:0004783">
    <property type="term" value="F:sulfite reductase (NADPH) activity"/>
    <property type="evidence" value="ECO:0007669"/>
    <property type="project" value="UniProtKB-EC"/>
</dbReference>
<evidence type="ECO:0000256" key="12">
    <source>
        <dbReference type="ARBA" id="ARBA00023014"/>
    </source>
</evidence>
<dbReference type="InterPro" id="IPR001094">
    <property type="entry name" value="Flavdoxin-like"/>
</dbReference>
<keyword evidence="17" id="KW-1185">Reference proteome</keyword>
<dbReference type="Gene3D" id="3.40.50.970">
    <property type="match status" value="1"/>
</dbReference>
<evidence type="ECO:0000256" key="13">
    <source>
        <dbReference type="ARBA" id="ARBA00052219"/>
    </source>
</evidence>
<dbReference type="EC" id="1.8.1.2" evidence="5"/>
<comment type="pathway">
    <text evidence="3">Sulfur metabolism; hydrogen sulfide biosynthesis; hydrogen sulfide from sulfite (NADPH route): step 1/1.</text>
</comment>
<dbReference type="InterPro" id="IPR029039">
    <property type="entry name" value="Flavoprotein-like_sf"/>
</dbReference>
<dbReference type="InterPro" id="IPR045854">
    <property type="entry name" value="NO2/SO3_Rdtase_4Fe4S_sf"/>
</dbReference>
<evidence type="ECO:0000259" key="15">
    <source>
        <dbReference type="PROSITE" id="PS50902"/>
    </source>
</evidence>
<comment type="caution">
    <text evidence="16">The sequence shown here is derived from an EMBL/GenBank/DDBJ whole genome shotgun (WGS) entry which is preliminary data.</text>
</comment>
<reference evidence="16 17" key="1">
    <citation type="submission" date="2016-07" db="EMBL/GenBank/DDBJ databases">
        <title>Pervasive Adenine N6-methylation of Active Genes in Fungi.</title>
        <authorList>
            <consortium name="DOE Joint Genome Institute"/>
            <person name="Mondo S.J."/>
            <person name="Dannebaum R.O."/>
            <person name="Kuo R.C."/>
            <person name="Labutti K."/>
            <person name="Haridas S."/>
            <person name="Kuo A."/>
            <person name="Salamov A."/>
            <person name="Ahrendt S.R."/>
            <person name="Lipzen A."/>
            <person name="Sullivan W."/>
            <person name="Andreopoulos W.B."/>
            <person name="Clum A."/>
            <person name="Lindquist E."/>
            <person name="Daum C."/>
            <person name="Ramamoorthy G.K."/>
            <person name="Gryganskyi A."/>
            <person name="Culley D."/>
            <person name="Magnuson J.K."/>
            <person name="James T.Y."/>
            <person name="O'Malley M.A."/>
            <person name="Stajich J.E."/>
            <person name="Spatafora J.W."/>
            <person name="Visel A."/>
            <person name="Grigoriev I.V."/>
        </authorList>
    </citation>
    <scope>NUCLEOTIDE SEQUENCE [LARGE SCALE GENOMIC DNA]</scope>
    <source>
        <strain evidence="16 17">JEL800</strain>
    </source>
</reference>
<keyword evidence="7" id="KW-0349">Heme</keyword>
<keyword evidence="11" id="KW-0408">Iron</keyword>
<dbReference type="InterPro" id="IPR045169">
    <property type="entry name" value="NO2/SO3_Rdtase_4Fe4S_prot"/>
</dbReference>
<dbReference type="InterPro" id="IPR008254">
    <property type="entry name" value="Flavodoxin/NO_synth"/>
</dbReference>
<dbReference type="Gene3D" id="3.90.480.20">
    <property type="match status" value="1"/>
</dbReference>
<feature type="domain" description="Flavodoxin-like" evidence="15">
    <location>
        <begin position="721"/>
        <end position="877"/>
    </location>
</feature>
<keyword evidence="10" id="KW-0560">Oxidoreductase</keyword>
<keyword evidence="8" id="KW-0479">Metal-binding</keyword>
<dbReference type="PANTHER" id="PTHR11493:SF47">
    <property type="entry name" value="SULFITE REDUCTASE [NADPH] SUBUNIT BETA"/>
    <property type="match status" value="1"/>
</dbReference>
<dbReference type="SUPFAM" id="SSF56014">
    <property type="entry name" value="Nitrite and sulphite reductase 4Fe-4S domain-like"/>
    <property type="match status" value="2"/>
</dbReference>
<dbReference type="PRINTS" id="PR00397">
    <property type="entry name" value="SIROHAEM"/>
</dbReference>
<dbReference type="Pfam" id="PF01077">
    <property type="entry name" value="NIR_SIR"/>
    <property type="match status" value="1"/>
</dbReference>
<dbReference type="GO" id="GO:0000103">
    <property type="term" value="P:sulfate assimilation"/>
    <property type="evidence" value="ECO:0007669"/>
    <property type="project" value="EnsemblFungi"/>
</dbReference>
<dbReference type="GO" id="GO:0009337">
    <property type="term" value="C:sulfite reductase complex (NADPH)"/>
    <property type="evidence" value="ECO:0007669"/>
    <property type="project" value="EnsemblFungi"/>
</dbReference>
<evidence type="ECO:0000256" key="4">
    <source>
        <dbReference type="ARBA" id="ARBA00010429"/>
    </source>
</evidence>
<dbReference type="Pfam" id="PF00258">
    <property type="entry name" value="Flavodoxin_1"/>
    <property type="match status" value="1"/>
</dbReference>
<evidence type="ECO:0000256" key="11">
    <source>
        <dbReference type="ARBA" id="ARBA00023004"/>
    </source>
</evidence>
<evidence type="ECO:0000256" key="14">
    <source>
        <dbReference type="SAM" id="MobiDB-lite"/>
    </source>
</evidence>
<dbReference type="PROSITE" id="PS00365">
    <property type="entry name" value="NIR_SIR"/>
    <property type="match status" value="1"/>
</dbReference>
<dbReference type="PANTHER" id="PTHR11493">
    <property type="entry name" value="SULFITE REDUCTASE [NADPH] SUBUNIT BETA-RELATED"/>
    <property type="match status" value="1"/>
</dbReference>
<dbReference type="SUPFAM" id="SSF52218">
    <property type="entry name" value="Flavoproteins"/>
    <property type="match status" value="1"/>
</dbReference>
<evidence type="ECO:0000313" key="16">
    <source>
        <dbReference type="EMBL" id="ORY52674.1"/>
    </source>
</evidence>
<dbReference type="PROSITE" id="PS50902">
    <property type="entry name" value="FLAVODOXIN_LIKE"/>
    <property type="match status" value="1"/>
</dbReference>
<keyword evidence="12" id="KW-0411">Iron-sulfur</keyword>
<evidence type="ECO:0000256" key="8">
    <source>
        <dbReference type="ARBA" id="ARBA00022723"/>
    </source>
</evidence>
<name>A0A1Y2D0L6_9FUNG</name>
<dbReference type="InterPro" id="IPR029061">
    <property type="entry name" value="THDP-binding"/>
</dbReference>
<keyword evidence="6" id="KW-0004">4Fe-4S</keyword>
<dbReference type="GO" id="GO:0046872">
    <property type="term" value="F:metal ion binding"/>
    <property type="evidence" value="ECO:0007669"/>
    <property type="project" value="UniProtKB-KW"/>
</dbReference>
<dbReference type="STRING" id="329046.A0A1Y2D0L6"/>
<comment type="cofactor">
    <cofactor evidence="2">
        <name>[4Fe-4S] cluster</name>
        <dbReference type="ChEBI" id="CHEBI:49883"/>
    </cofactor>
</comment>
<accession>A0A1Y2D0L6</accession>
<evidence type="ECO:0000256" key="2">
    <source>
        <dbReference type="ARBA" id="ARBA00001966"/>
    </source>
</evidence>
<evidence type="ECO:0000256" key="10">
    <source>
        <dbReference type="ARBA" id="ARBA00023002"/>
    </source>
</evidence>
<dbReference type="Gene3D" id="3.30.413.10">
    <property type="entry name" value="Sulfite Reductase Hemoprotein, domain 1"/>
    <property type="match status" value="2"/>
</dbReference>
<evidence type="ECO:0000256" key="6">
    <source>
        <dbReference type="ARBA" id="ARBA00022485"/>
    </source>
</evidence>
<gene>
    <name evidence="16" type="ORF">BCR33DRAFT_761786</name>
</gene>
<dbReference type="OrthoDB" id="1688044at2759"/>
<feature type="compositionally biased region" description="Polar residues" evidence="14">
    <location>
        <begin position="1142"/>
        <end position="1161"/>
    </location>
</feature>
<dbReference type="InterPro" id="IPR005117">
    <property type="entry name" value="NiRdtase/SiRdtase_haem-b_fer"/>
</dbReference>
<evidence type="ECO:0000256" key="1">
    <source>
        <dbReference type="ARBA" id="ARBA00001929"/>
    </source>
</evidence>
<feature type="region of interest" description="Disordered" evidence="14">
    <location>
        <begin position="1142"/>
        <end position="1173"/>
    </location>
</feature>
<dbReference type="PRINTS" id="PR00369">
    <property type="entry name" value="FLAVODOXIN"/>
</dbReference>
<dbReference type="InterPro" id="IPR006067">
    <property type="entry name" value="NO2/SO3_Rdtase_4Fe4S_dom"/>
</dbReference>
<sequence>MSTSTHRVNAHGVPVVVAAVPTAALVKDAVSAAPSKRNTLLVHAADAVSLVPVLYSAAESRSLPTLPLPRFPPSLAERTCRPFLNSECRCDSCCRKRCCRSATAALLAHAISAPGLPAVTLQARNSASTGASAAQGSSSKPNKPFPAMLLMPFNLLLTLFHQLQDSVLQLLWPFQPFHCSCRSWNCPLSISASSSVGILRVVFTAMVCHSLAGALPIQPKSAVLEFTSLPLVSALFSSMWLLLLTRLQYCKEVRVKGNVTSQSAVDQVLKAASIGSASFEVVEGDLNTDAFANLSLSAALNEAESRAHTFLASQVFKERLNLSNVIQESSVLQPAVSAAPKQIVSSGRSRFIETAKALVAANILSKPVASPLQAWINAQVPGAATPAESIALGRAAHDILYDACSFREELREFYAESGAYFLSAPEKPQPASNSTAAVERERFVLKAKELIANGSLPKNVITPLGAWVEAQTVGSPSALLQLLTDRSLQELGDAIAAAQLSRLSTLRQTTFPMASWWRPSCVRYRHFGVHHVISSKANVNILILDTQSYQDKKNPSSTDIRKKDIGLYAMTYGGVYVASVALQSSFAGVVRALTEADAFNGPSVIIAYAPRVVPPAVSGNGVLVKGSAGLAATAALAALKETKQAVDEGYWPLYRWSPSTKSSGDAKFSLDSERCAESLKPSWSPSLAIAASVEAELRENVETKIQESYQALIANLNSTPVLILYGSDGGAAKNAANRLAAEAKQRGLKPKVSVMDEYAVEDFVSHEHVVFVVSTAGQGEFPGNSRETWKALQGLKKGGDVDFGKMRYAVFAMGDSHYWPLPEDAHYFCKSGKDLDAKLEVLGAPRLVQVGLGNDRDADGWMTGYRSFTADWSCCLVPSDDAIKESSNFLRGTIAPGLLDTSTGALCELDTRITKFHGIYQQDDRDIREARLRAGLEAAYSFMVRVRVPGGVATPAQWAAIDDVADKLANGTIKLTTRQAFQFHGIVKSKLKNSNVHRQVQEFTKKFSDHLTPNTNAYHEIWLDKKMVVTSEDVEPIYGKTYLPRKFKVAVAVPPHNDVECDNLIGFNVTVGGGMGMTHGMKTTYPRLGDLLGFCTVEQAVEVGEKVVTTQRDSEIVPTVSTPVSSTPLMTVESTGSVAKSKAVSDTNSNLPDHTHSSPTVTDMDGAKNGRVKDESTRLMKTGLRALADDFIRRDYEMENGNLSGLRQNSMACVALPTCALAMAESERYLPDLVGKIEDVLEVNGLRENAITIRMTGCPNGCARPQMAEIAFIGKAPGTYNMYLGGGHSGERLNKIYRENVTEPEIIELLTPLIQDYAKTKIDGEHFGDFVIRKNYIKATTAGKNFHDV</sequence>
<evidence type="ECO:0000256" key="9">
    <source>
        <dbReference type="ARBA" id="ARBA00022857"/>
    </source>
</evidence>
<protein>
    <recommendedName>
        <fullName evidence="5">assimilatory sulfite reductase (NADPH)</fullName>
        <ecNumber evidence="5">1.8.1.2</ecNumber>
    </recommendedName>
</protein>
<organism evidence="16 17">
    <name type="scientific">Rhizoclosmatium globosum</name>
    <dbReference type="NCBI Taxonomy" id="329046"/>
    <lineage>
        <taxon>Eukaryota</taxon>
        <taxon>Fungi</taxon>
        <taxon>Fungi incertae sedis</taxon>
        <taxon>Chytridiomycota</taxon>
        <taxon>Chytridiomycota incertae sedis</taxon>
        <taxon>Chytridiomycetes</taxon>
        <taxon>Chytridiales</taxon>
        <taxon>Chytriomycetaceae</taxon>
        <taxon>Rhizoclosmatium</taxon>
    </lineage>
</organism>
<keyword evidence="9" id="KW-0521">NADP</keyword>
<proteinExistence type="inferred from homology"/>
<dbReference type="FunFam" id="3.30.413.10:FF:000003">
    <property type="entry name" value="Sulfite reductase [NADPH] hemoprotein beta-component"/>
    <property type="match status" value="1"/>
</dbReference>
<dbReference type="InterPro" id="IPR006066">
    <property type="entry name" value="NO2/SO3_Rdtase_FeS/sirohaem_BS"/>
</dbReference>
<dbReference type="SUPFAM" id="SSF55124">
    <property type="entry name" value="Nitrite/Sulfite reductase N-terminal domain-like"/>
    <property type="match status" value="1"/>
</dbReference>
<dbReference type="Gene3D" id="3.40.50.360">
    <property type="match status" value="1"/>
</dbReference>
<dbReference type="Pfam" id="PF03460">
    <property type="entry name" value="NIR_SIR_ferr"/>
    <property type="match status" value="1"/>
</dbReference>
<dbReference type="GO" id="GO:0020037">
    <property type="term" value="F:heme binding"/>
    <property type="evidence" value="ECO:0007669"/>
    <property type="project" value="InterPro"/>
</dbReference>
<dbReference type="GO" id="GO:0051539">
    <property type="term" value="F:4 iron, 4 sulfur cluster binding"/>
    <property type="evidence" value="ECO:0007669"/>
    <property type="project" value="UniProtKB-KW"/>
</dbReference>
<dbReference type="SUPFAM" id="SSF52518">
    <property type="entry name" value="Thiamin diphosphate-binding fold (THDP-binding)"/>
    <property type="match status" value="1"/>
</dbReference>
<dbReference type="GO" id="GO:0000097">
    <property type="term" value="P:sulfur amino acid biosynthetic process"/>
    <property type="evidence" value="ECO:0007669"/>
    <property type="project" value="EnsemblFungi"/>
</dbReference>
<comment type="catalytic activity">
    <reaction evidence="13">
        <text>hydrogen sulfide + 3 NADP(+) + 3 H2O = sulfite + 3 NADPH + 4 H(+)</text>
        <dbReference type="Rhea" id="RHEA:13801"/>
        <dbReference type="ChEBI" id="CHEBI:15377"/>
        <dbReference type="ChEBI" id="CHEBI:15378"/>
        <dbReference type="ChEBI" id="CHEBI:17359"/>
        <dbReference type="ChEBI" id="CHEBI:29919"/>
        <dbReference type="ChEBI" id="CHEBI:57783"/>
        <dbReference type="ChEBI" id="CHEBI:58349"/>
        <dbReference type="EC" id="1.8.1.2"/>
    </reaction>
</comment>
<dbReference type="EMBL" id="MCGO01000003">
    <property type="protein sequence ID" value="ORY52674.1"/>
    <property type="molecule type" value="Genomic_DNA"/>
</dbReference>
<evidence type="ECO:0000256" key="5">
    <source>
        <dbReference type="ARBA" id="ARBA00012604"/>
    </source>
</evidence>
<evidence type="ECO:0000256" key="3">
    <source>
        <dbReference type="ARBA" id="ARBA00004774"/>
    </source>
</evidence>
<evidence type="ECO:0000313" key="17">
    <source>
        <dbReference type="Proteomes" id="UP000193642"/>
    </source>
</evidence>
<evidence type="ECO:0000256" key="7">
    <source>
        <dbReference type="ARBA" id="ARBA00022617"/>
    </source>
</evidence>
<dbReference type="InterPro" id="IPR036136">
    <property type="entry name" value="Nit/Sulf_reduc_fer-like_dom_sf"/>
</dbReference>